<feature type="compositionally biased region" description="Basic and acidic residues" evidence="2">
    <location>
        <begin position="1"/>
        <end position="11"/>
    </location>
</feature>
<dbReference type="SUPFAM" id="SSF53254">
    <property type="entry name" value="Phosphoglycerate mutase-like"/>
    <property type="match status" value="1"/>
</dbReference>
<dbReference type="Pfam" id="PF00328">
    <property type="entry name" value="His_Phos_2"/>
    <property type="match status" value="1"/>
</dbReference>
<dbReference type="PANTHER" id="PTHR20963">
    <property type="entry name" value="MULTIPLE INOSITOL POLYPHOSPHATE PHOSPHATASE-RELATED"/>
    <property type="match status" value="1"/>
</dbReference>
<dbReference type="AlphaFoldDB" id="A0A5C5G204"/>
<evidence type="ECO:0000256" key="2">
    <source>
        <dbReference type="SAM" id="MobiDB-lite"/>
    </source>
</evidence>
<comment type="caution">
    <text evidence="4">The sequence shown here is derived from an EMBL/GenBank/DDBJ whole genome shotgun (WGS) entry which is preliminary data.</text>
</comment>
<reference evidence="4 5" key="1">
    <citation type="submission" date="2019-03" db="EMBL/GenBank/DDBJ databases">
        <title>Rhodosporidium diobovatum UCD-FST 08-225 genome sequencing, assembly, and annotation.</title>
        <authorList>
            <person name="Fakankun I.U."/>
            <person name="Fristensky B."/>
            <person name="Levin D.B."/>
        </authorList>
    </citation>
    <scope>NUCLEOTIDE SEQUENCE [LARGE SCALE GENOMIC DNA]</scope>
    <source>
        <strain evidence="4 5">UCD-FST 08-225</strain>
    </source>
</reference>
<dbReference type="GO" id="GO:0003993">
    <property type="term" value="F:acid phosphatase activity"/>
    <property type="evidence" value="ECO:0007669"/>
    <property type="project" value="TreeGrafter"/>
</dbReference>
<dbReference type="Proteomes" id="UP000311382">
    <property type="component" value="Unassembled WGS sequence"/>
</dbReference>
<dbReference type="PROSITE" id="PS00778">
    <property type="entry name" value="HIS_ACID_PHOSPHAT_2"/>
    <property type="match status" value="1"/>
</dbReference>
<feature type="transmembrane region" description="Helical" evidence="3">
    <location>
        <begin position="48"/>
        <end position="65"/>
    </location>
</feature>
<dbReference type="EMBL" id="SOZI01000015">
    <property type="protein sequence ID" value="TNY23137.1"/>
    <property type="molecule type" value="Genomic_DNA"/>
</dbReference>
<accession>A0A5C5G204</accession>
<dbReference type="InterPro" id="IPR000560">
    <property type="entry name" value="His_Pase_clade-2"/>
</dbReference>
<dbReference type="STRING" id="5288.A0A5C5G204"/>
<sequence>MGPPREARADDSDLDSNAPLLPAPVPSSSAASTPTSSSTKPSSSRTRVAWLVVACFGVGLLWLAFGTSYLDRKDRSAHWEGDPSFPSRVGYEGPTPTGKEAFAAATSYPSNFDSHPLHPPAQLANRKFNILHHLGNLSPWRTVNHGLRTTAQVPEGCTVEEVQLLHRHGARYPTTGAGTESFAKNVVGAEGFKASGNLSFLNGWEYKLGAEILTPFGREQLFNLGVSFRTKYGHLLREGQRPVFRTESQDRMHASALNFAAGFWGIPFEDKYHQLVTIEWPAFNNTLAPYMTCTNANRVDLTLGPRKMAQWMKRYLEGARARLQEQVEGVELSHRDVFDMQLLCAYELVALGGSAFCSLFTEDEWRGFEYAHDIEFFDIFSFGQPAQAAVGKGWVQEWLARTLKQPLSDFNSTTNATLHTPGYFPLDQRLYVDATHDTIVSAVLTTLGFSSFARSGPLPTDRIPEDLSFVTSSISPFAANLHSQVLSCPGKKEGSSRFVRWILNDGVVPLDSVDGCGEDPEGLCPLGAFVEVTQTRLQSIDWAHDCLAEYDLPKEPILDGRPPHS</sequence>
<keyword evidence="3" id="KW-0472">Membrane</keyword>
<evidence type="ECO:0000256" key="1">
    <source>
        <dbReference type="ARBA" id="ARBA00022801"/>
    </source>
</evidence>
<protein>
    <submittedName>
        <fullName evidence="4">Putative phytase</fullName>
    </submittedName>
</protein>
<evidence type="ECO:0000313" key="5">
    <source>
        <dbReference type="Proteomes" id="UP000311382"/>
    </source>
</evidence>
<dbReference type="Gene3D" id="3.40.50.1240">
    <property type="entry name" value="Phosphoglycerate mutase-like"/>
    <property type="match status" value="1"/>
</dbReference>
<dbReference type="PROSITE" id="PS00616">
    <property type="entry name" value="HIS_ACID_PHOSPHAT_1"/>
    <property type="match status" value="1"/>
</dbReference>
<name>A0A5C5G204_9BASI</name>
<keyword evidence="3" id="KW-1133">Transmembrane helix</keyword>
<evidence type="ECO:0000313" key="4">
    <source>
        <dbReference type="EMBL" id="TNY23137.1"/>
    </source>
</evidence>
<feature type="region of interest" description="Disordered" evidence="2">
    <location>
        <begin position="1"/>
        <end position="43"/>
    </location>
</feature>
<dbReference type="CDD" id="cd07061">
    <property type="entry name" value="HP_HAP_like"/>
    <property type="match status" value="1"/>
</dbReference>
<feature type="compositionally biased region" description="Low complexity" evidence="2">
    <location>
        <begin position="26"/>
        <end position="43"/>
    </location>
</feature>
<keyword evidence="1" id="KW-0378">Hydrolase</keyword>
<dbReference type="InterPro" id="IPR029033">
    <property type="entry name" value="His_PPase_superfam"/>
</dbReference>
<organism evidence="4 5">
    <name type="scientific">Rhodotorula diobovata</name>
    <dbReference type="NCBI Taxonomy" id="5288"/>
    <lineage>
        <taxon>Eukaryota</taxon>
        <taxon>Fungi</taxon>
        <taxon>Dikarya</taxon>
        <taxon>Basidiomycota</taxon>
        <taxon>Pucciniomycotina</taxon>
        <taxon>Microbotryomycetes</taxon>
        <taxon>Sporidiobolales</taxon>
        <taxon>Sporidiobolaceae</taxon>
        <taxon>Rhodotorula</taxon>
    </lineage>
</organism>
<dbReference type="OrthoDB" id="6509975at2759"/>
<evidence type="ECO:0000256" key="3">
    <source>
        <dbReference type="SAM" id="Phobius"/>
    </source>
</evidence>
<feature type="region of interest" description="Disordered" evidence="2">
    <location>
        <begin position="76"/>
        <end position="100"/>
    </location>
</feature>
<dbReference type="InterPro" id="IPR033379">
    <property type="entry name" value="Acid_Pase_AS"/>
</dbReference>
<proteinExistence type="predicted"/>
<dbReference type="PANTHER" id="PTHR20963:SF42">
    <property type="entry name" value="PHOSPHOGLYCERATE MUTASE-LIKE PROTEIN"/>
    <property type="match status" value="1"/>
</dbReference>
<keyword evidence="5" id="KW-1185">Reference proteome</keyword>
<dbReference type="SMR" id="A0A5C5G204"/>
<keyword evidence="3" id="KW-0812">Transmembrane</keyword>
<gene>
    <name evidence="4" type="ORF">DMC30DRAFT_414481</name>
</gene>